<sequence length="120" mass="13460">MVAGPGPWLPQHLLYLRKKNKFEQTDADRGGPRRPKKKQQHITMTERRDKPKATPCRALKLGKQPAAYKVSGHPRVAESWTTGGTRSAHEKLKCPADLSVRWCPGTVVAKAAEEKHNKET</sequence>
<dbReference type="Proteomes" id="UP001066276">
    <property type="component" value="Chromosome 8"/>
</dbReference>
<evidence type="ECO:0000313" key="2">
    <source>
        <dbReference type="EMBL" id="KAJ1117531.1"/>
    </source>
</evidence>
<feature type="region of interest" description="Disordered" evidence="1">
    <location>
        <begin position="19"/>
        <end position="53"/>
    </location>
</feature>
<comment type="caution">
    <text evidence="2">The sequence shown here is derived from an EMBL/GenBank/DDBJ whole genome shotgun (WGS) entry which is preliminary data.</text>
</comment>
<reference evidence="2" key="1">
    <citation type="journal article" date="2022" name="bioRxiv">
        <title>Sequencing and chromosome-scale assembly of the giantPleurodeles waltlgenome.</title>
        <authorList>
            <person name="Brown T."/>
            <person name="Elewa A."/>
            <person name="Iarovenko S."/>
            <person name="Subramanian E."/>
            <person name="Araus A.J."/>
            <person name="Petzold A."/>
            <person name="Susuki M."/>
            <person name="Suzuki K.-i.T."/>
            <person name="Hayashi T."/>
            <person name="Toyoda A."/>
            <person name="Oliveira C."/>
            <person name="Osipova E."/>
            <person name="Leigh N.D."/>
            <person name="Simon A."/>
            <person name="Yun M.H."/>
        </authorList>
    </citation>
    <scope>NUCLEOTIDE SEQUENCE</scope>
    <source>
        <strain evidence="2">20211129_DDA</strain>
        <tissue evidence="2">Liver</tissue>
    </source>
</reference>
<feature type="compositionally biased region" description="Basic and acidic residues" evidence="1">
    <location>
        <begin position="21"/>
        <end position="31"/>
    </location>
</feature>
<proteinExistence type="predicted"/>
<dbReference type="EMBL" id="JANPWB010000012">
    <property type="protein sequence ID" value="KAJ1117531.1"/>
    <property type="molecule type" value="Genomic_DNA"/>
</dbReference>
<keyword evidence="3" id="KW-1185">Reference proteome</keyword>
<protein>
    <submittedName>
        <fullName evidence="2">Uncharacterized protein</fullName>
    </submittedName>
</protein>
<evidence type="ECO:0000313" key="3">
    <source>
        <dbReference type="Proteomes" id="UP001066276"/>
    </source>
</evidence>
<gene>
    <name evidence="2" type="ORF">NDU88_005730</name>
</gene>
<accession>A0AAV7NNA0</accession>
<name>A0AAV7NNA0_PLEWA</name>
<dbReference type="AlphaFoldDB" id="A0AAV7NNA0"/>
<organism evidence="2 3">
    <name type="scientific">Pleurodeles waltl</name>
    <name type="common">Iberian ribbed newt</name>
    <dbReference type="NCBI Taxonomy" id="8319"/>
    <lineage>
        <taxon>Eukaryota</taxon>
        <taxon>Metazoa</taxon>
        <taxon>Chordata</taxon>
        <taxon>Craniata</taxon>
        <taxon>Vertebrata</taxon>
        <taxon>Euteleostomi</taxon>
        <taxon>Amphibia</taxon>
        <taxon>Batrachia</taxon>
        <taxon>Caudata</taxon>
        <taxon>Salamandroidea</taxon>
        <taxon>Salamandridae</taxon>
        <taxon>Pleurodelinae</taxon>
        <taxon>Pleurodeles</taxon>
    </lineage>
</organism>
<evidence type="ECO:0000256" key="1">
    <source>
        <dbReference type="SAM" id="MobiDB-lite"/>
    </source>
</evidence>
<feature type="region of interest" description="Disordered" evidence="1">
    <location>
        <begin position="66"/>
        <end position="90"/>
    </location>
</feature>